<feature type="domain" description="Signal transduction histidine kinase subgroup 3 dimerisation and phosphoacceptor" evidence="10">
    <location>
        <begin position="271"/>
        <end position="337"/>
    </location>
</feature>
<keyword evidence="7" id="KW-0067">ATP-binding</keyword>
<dbReference type="GO" id="GO:0000155">
    <property type="term" value="F:phosphorelay sensor kinase activity"/>
    <property type="evidence" value="ECO:0007669"/>
    <property type="project" value="InterPro"/>
</dbReference>
<dbReference type="InterPro" id="IPR011712">
    <property type="entry name" value="Sig_transdc_His_kin_sub3_dim/P"/>
</dbReference>
<keyword evidence="8" id="KW-0812">Transmembrane</keyword>
<keyword evidence="8" id="KW-0472">Membrane</keyword>
<dbReference type="PANTHER" id="PTHR24421:SF10">
    <property type="entry name" value="NITRATE_NITRITE SENSOR PROTEIN NARQ"/>
    <property type="match status" value="1"/>
</dbReference>
<protein>
    <recommendedName>
        <fullName evidence="2">histidine kinase</fullName>
        <ecNumber evidence="2">2.7.13.3</ecNumber>
    </recommendedName>
</protein>
<dbReference type="AlphaFoldDB" id="A0A1W1CJ32"/>
<dbReference type="InterPro" id="IPR003018">
    <property type="entry name" value="GAF"/>
</dbReference>
<organism evidence="12">
    <name type="scientific">hydrothermal vent metagenome</name>
    <dbReference type="NCBI Taxonomy" id="652676"/>
    <lineage>
        <taxon>unclassified sequences</taxon>
        <taxon>metagenomes</taxon>
        <taxon>ecological metagenomes</taxon>
    </lineage>
</organism>
<dbReference type="Pfam" id="PF13185">
    <property type="entry name" value="GAF_2"/>
    <property type="match status" value="1"/>
</dbReference>
<gene>
    <name evidence="12" type="ORF">MNB_SUP05-5-573</name>
</gene>
<evidence type="ECO:0000259" key="10">
    <source>
        <dbReference type="Pfam" id="PF07730"/>
    </source>
</evidence>
<feature type="domain" description="Histidine kinase/HSP90-like ATPase" evidence="9">
    <location>
        <begin position="377"/>
        <end position="463"/>
    </location>
</feature>
<evidence type="ECO:0000256" key="6">
    <source>
        <dbReference type="ARBA" id="ARBA00022777"/>
    </source>
</evidence>
<dbReference type="CDD" id="cd16917">
    <property type="entry name" value="HATPase_UhpB-NarQ-NarX-like"/>
    <property type="match status" value="1"/>
</dbReference>
<dbReference type="EMBL" id="FPHJ01000049">
    <property type="protein sequence ID" value="SFV65806.1"/>
    <property type="molecule type" value="Genomic_DNA"/>
</dbReference>
<dbReference type="InterPro" id="IPR029016">
    <property type="entry name" value="GAF-like_dom_sf"/>
</dbReference>
<feature type="domain" description="GAF" evidence="11">
    <location>
        <begin position="118"/>
        <end position="255"/>
    </location>
</feature>
<keyword evidence="3" id="KW-0597">Phosphoprotein</keyword>
<sequence>MPILLIKAINNHSYIAIVILISLYPIFFFIIRKDFLKPITNLRKWAKNYQQTHPENDIPKQTSLFSPVIDAITSLNDENQIIYDNMEEIVQKQIQRLSNKTSSLEVLYQITSLLNKTNNIDDLITSLLKTIINITNANAGCVRLLNNNGELYIINSLGDIDTKTQQQTILTSDCICGDIATANEPFVQFSIHTCAKCVGEKCVNNSDIGSIFLPIRYQNKTLGIFNLFFNVEPILDENMRALLNSIVNHIAIALDKSRLDTEQQRTNLIQERISLSHEIHDSLAQTIVSLNLQISTLINFIKNKQQDNTLKKTDEIQNTIKQINDELRSLMYNFREGLDKDGLIPSIQNLVNNFKQETKINVFFQAKVYLQISPKVELQIFRIIQEALTNIKKHANAKNVRILFSKINHKNHLLIEDDGIGIKQKNKSKTAKHIGLKVMKERAVKINAEFTIESDNEGTRILLIF</sequence>
<reference evidence="12" key="1">
    <citation type="submission" date="2016-10" db="EMBL/GenBank/DDBJ databases">
        <authorList>
            <person name="de Groot N.N."/>
        </authorList>
    </citation>
    <scope>NUCLEOTIDE SEQUENCE</scope>
</reference>
<dbReference type="SUPFAM" id="SSF55874">
    <property type="entry name" value="ATPase domain of HSP90 chaperone/DNA topoisomerase II/histidine kinase"/>
    <property type="match status" value="1"/>
</dbReference>
<evidence type="ECO:0000256" key="1">
    <source>
        <dbReference type="ARBA" id="ARBA00000085"/>
    </source>
</evidence>
<comment type="catalytic activity">
    <reaction evidence="1">
        <text>ATP + protein L-histidine = ADP + protein N-phospho-L-histidine.</text>
        <dbReference type="EC" id="2.7.13.3"/>
    </reaction>
</comment>
<proteinExistence type="predicted"/>
<keyword evidence="4" id="KW-0808">Transferase</keyword>
<evidence type="ECO:0000256" key="8">
    <source>
        <dbReference type="SAM" id="Phobius"/>
    </source>
</evidence>
<evidence type="ECO:0000256" key="7">
    <source>
        <dbReference type="ARBA" id="ARBA00022840"/>
    </source>
</evidence>
<dbReference type="InterPro" id="IPR003594">
    <property type="entry name" value="HATPase_dom"/>
</dbReference>
<dbReference type="Pfam" id="PF07730">
    <property type="entry name" value="HisKA_3"/>
    <property type="match status" value="1"/>
</dbReference>
<dbReference type="GO" id="GO:0005524">
    <property type="term" value="F:ATP binding"/>
    <property type="evidence" value="ECO:0007669"/>
    <property type="project" value="UniProtKB-KW"/>
</dbReference>
<evidence type="ECO:0000256" key="4">
    <source>
        <dbReference type="ARBA" id="ARBA00022679"/>
    </source>
</evidence>
<dbReference type="GO" id="GO:0046983">
    <property type="term" value="F:protein dimerization activity"/>
    <property type="evidence" value="ECO:0007669"/>
    <property type="project" value="InterPro"/>
</dbReference>
<feature type="transmembrane region" description="Helical" evidence="8">
    <location>
        <begin position="12"/>
        <end position="31"/>
    </location>
</feature>
<dbReference type="InterPro" id="IPR050482">
    <property type="entry name" value="Sensor_HK_TwoCompSys"/>
</dbReference>
<evidence type="ECO:0000256" key="5">
    <source>
        <dbReference type="ARBA" id="ARBA00022741"/>
    </source>
</evidence>
<evidence type="ECO:0000313" key="12">
    <source>
        <dbReference type="EMBL" id="SFV65806.1"/>
    </source>
</evidence>
<keyword evidence="6 12" id="KW-0418">Kinase</keyword>
<name>A0A1W1CJ32_9ZZZZ</name>
<dbReference type="PANTHER" id="PTHR24421">
    <property type="entry name" value="NITRATE/NITRITE SENSOR PROTEIN NARX-RELATED"/>
    <property type="match status" value="1"/>
</dbReference>
<keyword evidence="5" id="KW-0547">Nucleotide-binding</keyword>
<dbReference type="SUPFAM" id="SSF55781">
    <property type="entry name" value="GAF domain-like"/>
    <property type="match status" value="1"/>
</dbReference>
<dbReference type="GO" id="GO:0016020">
    <property type="term" value="C:membrane"/>
    <property type="evidence" value="ECO:0007669"/>
    <property type="project" value="InterPro"/>
</dbReference>
<keyword evidence="8" id="KW-1133">Transmembrane helix</keyword>
<dbReference type="EC" id="2.7.13.3" evidence="2"/>
<evidence type="ECO:0000256" key="2">
    <source>
        <dbReference type="ARBA" id="ARBA00012438"/>
    </source>
</evidence>
<dbReference type="Gene3D" id="3.30.450.40">
    <property type="match status" value="1"/>
</dbReference>
<accession>A0A1W1CJ32</accession>
<dbReference type="Pfam" id="PF02518">
    <property type="entry name" value="HATPase_c"/>
    <property type="match status" value="1"/>
</dbReference>
<dbReference type="Gene3D" id="1.20.5.1930">
    <property type="match status" value="1"/>
</dbReference>
<evidence type="ECO:0000259" key="11">
    <source>
        <dbReference type="Pfam" id="PF13185"/>
    </source>
</evidence>
<evidence type="ECO:0000256" key="3">
    <source>
        <dbReference type="ARBA" id="ARBA00022553"/>
    </source>
</evidence>
<dbReference type="InterPro" id="IPR036890">
    <property type="entry name" value="HATPase_C_sf"/>
</dbReference>
<evidence type="ECO:0000259" key="9">
    <source>
        <dbReference type="Pfam" id="PF02518"/>
    </source>
</evidence>
<dbReference type="Gene3D" id="3.30.565.10">
    <property type="entry name" value="Histidine kinase-like ATPase, C-terminal domain"/>
    <property type="match status" value="1"/>
</dbReference>